<dbReference type="Proteomes" id="UP001331761">
    <property type="component" value="Unassembled WGS sequence"/>
</dbReference>
<dbReference type="SUPFAM" id="SSF49354">
    <property type="entry name" value="PapD-like"/>
    <property type="match status" value="1"/>
</dbReference>
<keyword evidence="1" id="KW-0206">Cytoskeleton</keyword>
<accession>A0AAN8EN56</accession>
<dbReference type="PROSITE" id="PS50202">
    <property type="entry name" value="MSP"/>
    <property type="match status" value="1"/>
</dbReference>
<dbReference type="Gene3D" id="2.60.40.10">
    <property type="entry name" value="Immunoglobulins"/>
    <property type="match status" value="1"/>
</dbReference>
<feature type="domain" description="MSP" evidence="2">
    <location>
        <begin position="43"/>
        <end position="168"/>
    </location>
</feature>
<evidence type="ECO:0000256" key="1">
    <source>
        <dbReference type="RuleBase" id="RU003425"/>
    </source>
</evidence>
<gene>
    <name evidence="3" type="ORF">GCK32_006719</name>
</gene>
<dbReference type="Pfam" id="PF00635">
    <property type="entry name" value="Motile_Sperm"/>
    <property type="match status" value="1"/>
</dbReference>
<protein>
    <recommendedName>
        <fullName evidence="1">Major sperm protein</fullName>
    </recommendedName>
</protein>
<evidence type="ECO:0000259" key="2">
    <source>
        <dbReference type="PROSITE" id="PS50202"/>
    </source>
</evidence>
<evidence type="ECO:0000313" key="4">
    <source>
        <dbReference type="Proteomes" id="UP001331761"/>
    </source>
</evidence>
<organism evidence="3 4">
    <name type="scientific">Trichostrongylus colubriformis</name>
    <name type="common">Black scour worm</name>
    <dbReference type="NCBI Taxonomy" id="6319"/>
    <lineage>
        <taxon>Eukaryota</taxon>
        <taxon>Metazoa</taxon>
        <taxon>Ecdysozoa</taxon>
        <taxon>Nematoda</taxon>
        <taxon>Chromadorea</taxon>
        <taxon>Rhabditida</taxon>
        <taxon>Rhabditina</taxon>
        <taxon>Rhabditomorpha</taxon>
        <taxon>Strongyloidea</taxon>
        <taxon>Trichostrongylidae</taxon>
        <taxon>Trichostrongylus</taxon>
    </lineage>
</organism>
<dbReference type="EMBL" id="WIXE01025265">
    <property type="protein sequence ID" value="KAK5964871.1"/>
    <property type="molecule type" value="Genomic_DNA"/>
</dbReference>
<dbReference type="InterPro" id="IPR000535">
    <property type="entry name" value="MSP_dom"/>
</dbReference>
<dbReference type="InterPro" id="IPR013783">
    <property type="entry name" value="Ig-like_fold"/>
</dbReference>
<name>A0AAN8EN56_TRICO</name>
<sequence length="178" mass="20355">MPPPAILQAPKGNSVSPLPPGTVFETYQDLVKNRVLGDCPDDVIQCEPRWLIFQSTYKNPCYAEFTITNKDDSKVAWCIKAKEKLMRVSQTHGILNPGETQPVVVYLPSSDSWPRDITDYNGKRIKMVVENLKIPDNVQPKNKIECKRMSREIFHYTATNNPLIRQFTKVNIVLHQTN</sequence>
<comment type="function">
    <text evidence="1">Central component in molecular interactions underlying sperm crawling. Forms an extensive filament system that extends from sperm villipoda, along the leading edge of the pseudopod.</text>
</comment>
<comment type="caution">
    <text evidence="3">The sequence shown here is derived from an EMBL/GenBank/DDBJ whole genome shotgun (WGS) entry which is preliminary data.</text>
</comment>
<keyword evidence="4" id="KW-1185">Reference proteome</keyword>
<dbReference type="InterPro" id="IPR008962">
    <property type="entry name" value="PapD-like_sf"/>
</dbReference>
<evidence type="ECO:0000313" key="3">
    <source>
        <dbReference type="EMBL" id="KAK5964871.1"/>
    </source>
</evidence>
<reference evidence="3 4" key="1">
    <citation type="submission" date="2019-10" db="EMBL/GenBank/DDBJ databases">
        <title>Assembly and Annotation for the nematode Trichostrongylus colubriformis.</title>
        <authorList>
            <person name="Martin J."/>
        </authorList>
    </citation>
    <scope>NUCLEOTIDE SEQUENCE [LARGE SCALE GENOMIC DNA]</scope>
    <source>
        <strain evidence="3">G859</strain>
        <tissue evidence="3">Whole worm</tissue>
    </source>
</reference>
<dbReference type="AlphaFoldDB" id="A0AAN8EN56"/>
<keyword evidence="1" id="KW-0963">Cytoplasm</keyword>
<proteinExistence type="predicted"/>